<name>A0AB36L0G7_PSEUB</name>
<evidence type="ECO:0000313" key="1">
    <source>
        <dbReference type="EMBL" id="OPE60942.1"/>
    </source>
</evidence>
<reference evidence="1 2" key="1">
    <citation type="journal article" date="2017" name="Mol. Ecol.">
        <title>Adaptation of the pathogen, Pseudomonas syringae, during experimental evolution on a native vs. alternative host plant.</title>
        <authorList>
            <person name="Meaden S."/>
            <person name="Koskella B."/>
        </authorList>
    </citation>
    <scope>NUCLEOTIDE SEQUENCE [LARGE SCALE GENOMIC DNA]</scope>
    <source>
        <strain evidence="1 2">PT23</strain>
    </source>
</reference>
<dbReference type="EMBL" id="MSDS01000005">
    <property type="protein sequence ID" value="OPE60942.1"/>
    <property type="molecule type" value="Genomic_DNA"/>
</dbReference>
<accession>A0AB36L0G7</accession>
<protein>
    <submittedName>
        <fullName evidence="1">Uncharacterized protein</fullName>
    </submittedName>
</protein>
<dbReference type="AlphaFoldDB" id="A0AB36L0G7"/>
<gene>
    <name evidence="1" type="ORF">BTW15_05525</name>
</gene>
<evidence type="ECO:0000313" key="2">
    <source>
        <dbReference type="Proteomes" id="UP000189855"/>
    </source>
</evidence>
<dbReference type="Proteomes" id="UP000189855">
    <property type="component" value="Unassembled WGS sequence"/>
</dbReference>
<organism evidence="1 2">
    <name type="scientific">Pseudomonas syringae pv. tomato</name>
    <dbReference type="NCBI Taxonomy" id="323"/>
    <lineage>
        <taxon>Bacteria</taxon>
        <taxon>Pseudomonadati</taxon>
        <taxon>Pseudomonadota</taxon>
        <taxon>Gammaproteobacteria</taxon>
        <taxon>Pseudomonadales</taxon>
        <taxon>Pseudomonadaceae</taxon>
        <taxon>Pseudomonas</taxon>
    </lineage>
</organism>
<proteinExistence type="predicted"/>
<sequence>MITEGIKVFSGDVRGPDDLVVALPQQAFQLTGRVGRPGNVWHLPVCGAHQCGDGAMTGKRIVAGGRSGASIGVGRASDAWTQACSQM</sequence>
<comment type="caution">
    <text evidence="1">The sequence shown here is derived from an EMBL/GenBank/DDBJ whole genome shotgun (WGS) entry which is preliminary data.</text>
</comment>